<evidence type="ECO:0000313" key="2">
    <source>
        <dbReference type="Proteomes" id="UP001190926"/>
    </source>
</evidence>
<dbReference type="InterPro" id="IPR010683">
    <property type="entry name" value="DUF1262"/>
</dbReference>
<dbReference type="Pfam" id="PF06880">
    <property type="entry name" value="DUF1262"/>
    <property type="match status" value="1"/>
</dbReference>
<evidence type="ECO:0000313" key="1">
    <source>
        <dbReference type="EMBL" id="KAH6831677.1"/>
    </source>
</evidence>
<gene>
    <name evidence="1" type="ORF">C2S53_008759</name>
</gene>
<comment type="caution">
    <text evidence="1">The sequence shown here is derived from an EMBL/GenBank/DDBJ whole genome shotgun (WGS) entry which is preliminary data.</text>
</comment>
<accession>A0AAD4JDD6</accession>
<keyword evidence="2" id="KW-1185">Reference proteome</keyword>
<dbReference type="EMBL" id="SDAM02000085">
    <property type="protein sequence ID" value="KAH6831677.1"/>
    <property type="molecule type" value="Genomic_DNA"/>
</dbReference>
<dbReference type="PANTHER" id="PTHR31050:SF3">
    <property type="entry name" value="OS08G0412800 PROTEIN"/>
    <property type="match status" value="1"/>
</dbReference>
<dbReference type="Proteomes" id="UP001190926">
    <property type="component" value="Unassembled WGS sequence"/>
</dbReference>
<organism evidence="1 2">
    <name type="scientific">Perilla frutescens var. hirtella</name>
    <name type="common">Perilla citriodora</name>
    <name type="synonym">Perilla setoyensis</name>
    <dbReference type="NCBI Taxonomy" id="608512"/>
    <lineage>
        <taxon>Eukaryota</taxon>
        <taxon>Viridiplantae</taxon>
        <taxon>Streptophyta</taxon>
        <taxon>Embryophyta</taxon>
        <taxon>Tracheophyta</taxon>
        <taxon>Spermatophyta</taxon>
        <taxon>Magnoliopsida</taxon>
        <taxon>eudicotyledons</taxon>
        <taxon>Gunneridae</taxon>
        <taxon>Pentapetalae</taxon>
        <taxon>asterids</taxon>
        <taxon>lamiids</taxon>
        <taxon>Lamiales</taxon>
        <taxon>Lamiaceae</taxon>
        <taxon>Nepetoideae</taxon>
        <taxon>Elsholtzieae</taxon>
        <taxon>Perilla</taxon>
    </lineage>
</organism>
<dbReference type="AlphaFoldDB" id="A0AAD4JDD6"/>
<dbReference type="PANTHER" id="PTHR31050">
    <property type="entry name" value="OS08G0413200 PROTEIN"/>
    <property type="match status" value="1"/>
</dbReference>
<name>A0AAD4JDD6_PERFH</name>
<reference evidence="1 2" key="1">
    <citation type="journal article" date="2021" name="Nat. Commun.">
        <title>Incipient diploidization of the medicinal plant Perilla within 10,000 years.</title>
        <authorList>
            <person name="Zhang Y."/>
            <person name="Shen Q."/>
            <person name="Leng L."/>
            <person name="Zhang D."/>
            <person name="Chen S."/>
            <person name="Shi Y."/>
            <person name="Ning Z."/>
            <person name="Chen S."/>
        </authorList>
    </citation>
    <scope>NUCLEOTIDE SEQUENCE [LARGE SCALE GENOMIC DNA]</scope>
    <source>
        <strain evidence="2">cv. PC099</strain>
    </source>
</reference>
<proteinExistence type="predicted"/>
<sequence>MYVTRPLSQLLKSAELVATPPDGPNSGVLVIQDEESVTYSCFGCCKNRSLNHLPFPQDKELTVTYTTTTSSGDSTQVSHSFDPLFFIPVLNHPLEAFTCSREEDKTTCCFCRCVKDVKPRPLDPNNIYQQFEIVPYDFLCSGGGGYFVANSVASDGFPPFFLRRKGWTIFTKTPKHFKLGPALGLDSQLRARLPQLDSTASRIVVGKWYAPFIFVKEGTLRDQVERSMYYEVTLDQRWDRIFSCRRNEGSNSHVVIDATIEKEQVFVGGSKASWNGKSAVDGVVWFNVDGGGGVGLRLELLERMKWEEERGGWINGAGGEERQVNIHRVEEFPKEGGDWNEFGCYVLMETFNFRRMDGSLVMSYAFNHFHHLKTKWE</sequence>
<protein>
    <submittedName>
        <fullName evidence="1">Uncharacterized protein</fullName>
    </submittedName>
</protein>